<dbReference type="EMBL" id="WIJK01000010">
    <property type="protein sequence ID" value="MQQ52294.1"/>
    <property type="molecule type" value="Genomic_DNA"/>
</dbReference>
<dbReference type="GO" id="GO:0003677">
    <property type="term" value="F:DNA binding"/>
    <property type="evidence" value="ECO:0007669"/>
    <property type="project" value="InterPro"/>
</dbReference>
<dbReference type="PROSITE" id="PS50943">
    <property type="entry name" value="HTH_CROC1"/>
    <property type="match status" value="1"/>
</dbReference>
<dbReference type="RefSeq" id="WP_153225148.1">
    <property type="nucleotide sequence ID" value="NZ_WIJK01000010.1"/>
</dbReference>
<dbReference type="AlphaFoldDB" id="A0A7X1RLE1"/>
<sequence>MASITKYVKEHFFETIKEIGEFYIFLYHTEFHSFNKEEISSIEIEYSSIQKVYAGEREDGKLDFDVLLNIFAVFNLNTSSQGIIFQKQVLTLKFSCIGSANQGIQDFQIQSIGKYDANNFKNFTKPLTDELIPYISKKILDDIAEELLSEYFPEALKTPTKLDSYSFAKALGLNVQFDELSSNTSIFGRLYFHEDKFSGIPAKTIVVDKNIKSKAMINSTIIHECLHWILHKYSAELEKASPTHMCKLTSNNELTENEAKEWQVHNLVPKFMMPTKTTKAFIKKRYHEICGNSQPPEMIDIIEQLIKDTANFFGTTIVATKNRLYEFGIEEARGALNYIDGKYVPPHSWKKGFLGPKQTFSIGFHDLAQLLSKHDLLGKLFLEGKFIYIDSHICLNLPKYIETLEDNKLSMTYYARTHMDECCLVFEKEHKYNIDGFIFYFDLSTALNNSIDTNKRQQYNYDSSDNNLELEIRAAILNAEAKESVDILNNLPFDFGSAISYLRERKKMSVEDLEASALISQRTIYSLQKNAKEPKLQTIVALCIALTLPYPVSIKLMEIAGRNLRQSSIEEMIYAEFLQKSYELSVEDCNQMLTNLNYSILTTKTTL</sequence>
<dbReference type="Proteomes" id="UP000467560">
    <property type="component" value="Unassembled WGS sequence"/>
</dbReference>
<evidence type="ECO:0000313" key="3">
    <source>
        <dbReference type="Proteomes" id="UP000467560"/>
    </source>
</evidence>
<reference evidence="2 3" key="1">
    <citation type="submission" date="2019-10" db="EMBL/GenBank/DDBJ databases">
        <title>Streptococcus mitis of the oral and urogenital tracts.</title>
        <authorList>
            <person name="Price T."/>
            <person name="Mores C.R."/>
            <person name="Putonti C."/>
            <person name="Wolfe A.J."/>
        </authorList>
    </citation>
    <scope>NUCLEOTIDE SEQUENCE [LARGE SCALE GENOMIC DNA]</scope>
    <source>
        <strain evidence="2 3">SM16</strain>
    </source>
</reference>
<gene>
    <name evidence="2" type="ORF">GEZ89_04835</name>
</gene>
<organism evidence="2 3">
    <name type="scientific">Streptococcus mitis</name>
    <dbReference type="NCBI Taxonomy" id="28037"/>
    <lineage>
        <taxon>Bacteria</taxon>
        <taxon>Bacillati</taxon>
        <taxon>Bacillota</taxon>
        <taxon>Bacilli</taxon>
        <taxon>Lactobacillales</taxon>
        <taxon>Streptococcaceae</taxon>
        <taxon>Streptococcus</taxon>
        <taxon>Streptococcus mitis group</taxon>
    </lineage>
</organism>
<evidence type="ECO:0000313" key="2">
    <source>
        <dbReference type="EMBL" id="MQQ52294.1"/>
    </source>
</evidence>
<dbReference type="SUPFAM" id="SSF47413">
    <property type="entry name" value="lambda repressor-like DNA-binding domains"/>
    <property type="match status" value="1"/>
</dbReference>
<protein>
    <recommendedName>
        <fullName evidence="1">HTH cro/C1-type domain-containing protein</fullName>
    </recommendedName>
</protein>
<evidence type="ECO:0000259" key="1">
    <source>
        <dbReference type="PROSITE" id="PS50943"/>
    </source>
</evidence>
<accession>A0A7X1RLE1</accession>
<dbReference type="CDD" id="cd00093">
    <property type="entry name" value="HTH_XRE"/>
    <property type="match status" value="1"/>
</dbReference>
<feature type="domain" description="HTH cro/C1-type" evidence="1">
    <location>
        <begin position="499"/>
        <end position="553"/>
    </location>
</feature>
<proteinExistence type="predicted"/>
<comment type="caution">
    <text evidence="2">The sequence shown here is derived from an EMBL/GenBank/DDBJ whole genome shotgun (WGS) entry which is preliminary data.</text>
</comment>
<dbReference type="InterPro" id="IPR010982">
    <property type="entry name" value="Lambda_DNA-bd_dom_sf"/>
</dbReference>
<dbReference type="InterPro" id="IPR001387">
    <property type="entry name" value="Cro/C1-type_HTH"/>
</dbReference>
<name>A0A7X1RLE1_STRMT</name>
<dbReference type="Gene3D" id="1.10.260.40">
    <property type="entry name" value="lambda repressor-like DNA-binding domains"/>
    <property type="match status" value="1"/>
</dbReference>